<feature type="compositionally biased region" description="Polar residues" evidence="3">
    <location>
        <begin position="849"/>
        <end position="858"/>
    </location>
</feature>
<dbReference type="SMART" id="SM00558">
    <property type="entry name" value="JmjC"/>
    <property type="match status" value="1"/>
</dbReference>
<feature type="compositionally biased region" description="Basic and acidic residues" evidence="3">
    <location>
        <begin position="498"/>
        <end position="513"/>
    </location>
</feature>
<feature type="domain" description="ARID" evidence="4">
    <location>
        <begin position="1174"/>
        <end position="1266"/>
    </location>
</feature>
<proteinExistence type="evidence at transcript level"/>
<dbReference type="Gene3D" id="2.60.120.650">
    <property type="entry name" value="Cupin"/>
    <property type="match status" value="1"/>
</dbReference>
<evidence type="ECO:0000313" key="7">
    <source>
        <dbReference type="EMBL" id="JAA58113.1"/>
    </source>
</evidence>
<feature type="compositionally biased region" description="Acidic residues" evidence="3">
    <location>
        <begin position="1295"/>
        <end position="1304"/>
    </location>
</feature>
<dbReference type="SMART" id="SM00501">
    <property type="entry name" value="BRIGHT"/>
    <property type="match status" value="1"/>
</dbReference>
<feature type="region of interest" description="Disordered" evidence="3">
    <location>
        <begin position="1726"/>
        <end position="1750"/>
    </location>
</feature>
<sequence length="1750" mass="191937">MPTPVKLLPPCRDSRETVSQPSTLLPCKRRPKTEDFLTFLCLRGTSALPPALDFMSGAAFPGSSASSNRSSSPDPDALVTSTSAESKDRGASGNAHGGTASAELRSQAQRTSARVLKQERRPLRLDSGEEKQGTEHRASRSVAVKKIDKKKAAPEKLKEVYKAGSTSRSHSKSSGNLTALQEKYKQQRIAHQSASSRKPSALGLGGGHALRSQASREASHLSSKGAVKTSCVKPREQSTIAPSSRRLVPSKDEDMAAKSRVVLKKQLSVQLTRLHPRIAAGLRYPFVTNTAAGVTTRRRSVGITPHLRKAKMVPPIVDYESESEKDMSPLSPPRSPVIAVQPRSRAAGSKTLNAPQKPRAKVATSAPVTKRKPTTSVIARRLLSRATTRMRPSSKARKATRCAMFRRKTRSLGPVKEYPLVLALPTKRGAGRSGSTAMKKKMDELAANAAKSKAPLTKGSELVPVSSRASATAVHQKTKKGTLLRHSDSMAKRSSRRISSERVKDTRCLRQRSDISSVQHSRQTRKASIGVSEEAQKATVAKRRRTEGSTSVTVSNRVFSDSDDEPLIRMTGRHTEKKAGLSDKVIEKDSDSQHTKSCSAQRCGVSSFPASGMLSRRKPAPTKNKPPEADKSKLLKTSLSSERFSEPSPSSLSETIADAAGDPLDTQAHFDDLESMSGGVEALDALAGEISQVMSCRLSFGSAQEIQSLMTSEFSGAFDENVTGAMLLSTQDGRSASFEGGLNLLKRDDTPSKIDASTNTSEEGMALFAASTPEELVMMPEEVSVGTQTGISDTDVLNKEGFPTLAPTARRLSFTASEADGSAAHEFSPEIQKSLPASSKSKPTSSPSQNLAMPQDCSTKLDKRADHTSVDPALEIDLRTSSMQSHTSLSTHASSLKFGVAKAVTETKGRHVSGAAKVAVVITPMQRHGSLNPTLGSRASVARASVTKANAAKSSAVKASVVKESAVRANVARASFVRASVAKASAARARVARSSVAAVRTVRASVPRASVARASAMSADAMSDARASDTKATNLRTSNVKVSDASVGDPRVSNARAPKSCSPKMTFTFTKSGPSKRGKVGSDDTRRAKLTPLDSKKFPSVNDPACLVAAPTYRPTADEMRDPISYITKIRPEAEKFGICKIVLPPSFQPECKVFDDMRFTAYNQYIHKMLSRWGPNVQHMACIKRCFTNQGITDDQPPLIGGIELDLSHLYHTVQNFGGIQQVMEKKKWHRVADAMHIPKAAQDRVSKVDDAYCKFVLPYDLLSADEKKAIERQVLADRERQMAADSEPSSTSADEEEEDEFSNECVAKVSRYFASRASHGRMRQPPAWTDQSNTRKGRNMSLSVFSRVARNTMSMWYKHEPSTEEVEKDYWNLVIDQRRHVCVHAGNIDSSVHGSGFPTNRLVPFAKKRNYTTMSRHPWNLKVLTNNPGTVLRCMGPVSGVTIPTLHLSMLYTTGCWYRDPHCLPWIEYLHTGANKIWYSVPAHSSDRFRAAMKEIMPQVCKDSVIWLPSDCAMVPPPQLVEHGCPLSRLVQEKGQFVVIFPGAFTSTIACGYSVSESVYFATQDWLLQAAECFEHMKASCEPPTFCFEKLILGIATEHRENLDTCRWTLPLLRKMCENEQRYRTQLVEMGLKTFERLRFDEAAEPKKAKRPRLRPEDSNHECDFCRISCHVSMVVNMQDDILYCLEHAVHCLQRKNMKSWKLLYTYDMDELRSILRKLEQHLESQESSQTKVDSDSSPLKKKIAKKK</sequence>
<feature type="compositionally biased region" description="Polar residues" evidence="3">
    <location>
        <begin position="1063"/>
        <end position="1073"/>
    </location>
</feature>
<dbReference type="InterPro" id="IPR003349">
    <property type="entry name" value="JmjN"/>
</dbReference>
<reference evidence="7" key="2">
    <citation type="journal article" date="2015" name="J. Proteomics">
        <title>Sexual differences in the sialomes of the zebra tick, Rhipicephalus pulchellus.</title>
        <authorList>
            <person name="Tan A.W."/>
            <person name="Francischetti I.M."/>
            <person name="Slovak M."/>
            <person name="Kini R.M."/>
            <person name="Ribeiro J.M."/>
        </authorList>
    </citation>
    <scope>NUCLEOTIDE SEQUENCE</scope>
    <source>
        <tissue evidence="7">Salivary gland</tissue>
    </source>
</reference>
<evidence type="ECO:0000256" key="2">
    <source>
        <dbReference type="ARBA" id="ARBA00023242"/>
    </source>
</evidence>
<reference evidence="7" key="1">
    <citation type="submission" date="2012-11" db="EMBL/GenBank/DDBJ databases">
        <authorList>
            <person name="Lucero-Rivera Y.E."/>
            <person name="Tovar-Ramirez D."/>
        </authorList>
    </citation>
    <scope>NUCLEOTIDE SEQUENCE</scope>
    <source>
        <tissue evidence="7">Salivary gland</tissue>
    </source>
</reference>
<comment type="subcellular location">
    <subcellularLocation>
        <location evidence="1">Nucleus</location>
    </subcellularLocation>
</comment>
<feature type="region of interest" description="Disordered" evidence="3">
    <location>
        <begin position="449"/>
        <end position="656"/>
    </location>
</feature>
<feature type="region of interest" description="Disordered" evidence="3">
    <location>
        <begin position="1039"/>
        <end position="1090"/>
    </location>
</feature>
<dbReference type="PROSITE" id="PS51183">
    <property type="entry name" value="JMJN"/>
    <property type="match status" value="1"/>
</dbReference>
<feature type="region of interest" description="Disordered" evidence="3">
    <location>
        <begin position="816"/>
        <end position="866"/>
    </location>
</feature>
<feature type="region of interest" description="Disordered" evidence="3">
    <location>
        <begin position="60"/>
        <end position="253"/>
    </location>
</feature>
<feature type="compositionally biased region" description="Basic and acidic residues" evidence="3">
    <location>
        <begin position="150"/>
        <end position="161"/>
    </location>
</feature>
<dbReference type="Gene3D" id="1.10.150.60">
    <property type="entry name" value="ARID DNA-binding domain"/>
    <property type="match status" value="1"/>
</dbReference>
<feature type="region of interest" description="Disordered" evidence="3">
    <location>
        <begin position="1280"/>
        <end position="1305"/>
    </location>
</feature>
<keyword evidence="2" id="KW-0539">Nucleus</keyword>
<accession>L7M4Q5</accession>
<feature type="compositionally biased region" description="Low complexity" evidence="3">
    <location>
        <begin position="1285"/>
        <end position="1294"/>
    </location>
</feature>
<feature type="compositionally biased region" description="Low complexity" evidence="3">
    <location>
        <begin position="165"/>
        <end position="174"/>
    </location>
</feature>
<dbReference type="InterPro" id="IPR036431">
    <property type="entry name" value="ARID_dom_sf"/>
</dbReference>
<feature type="compositionally biased region" description="Basic and acidic residues" evidence="3">
    <location>
        <begin position="573"/>
        <end position="594"/>
    </location>
</feature>
<dbReference type="PROSITE" id="PS51184">
    <property type="entry name" value="JMJC"/>
    <property type="match status" value="1"/>
</dbReference>
<feature type="compositionally biased region" description="Polar residues" evidence="3">
    <location>
        <begin position="189"/>
        <end position="198"/>
    </location>
</feature>
<dbReference type="GO" id="GO:0010468">
    <property type="term" value="P:regulation of gene expression"/>
    <property type="evidence" value="ECO:0007669"/>
    <property type="project" value="TreeGrafter"/>
</dbReference>
<evidence type="ECO:0000259" key="6">
    <source>
        <dbReference type="PROSITE" id="PS51184"/>
    </source>
</evidence>
<feature type="domain" description="JmjC" evidence="6">
    <location>
        <begin position="1415"/>
        <end position="1580"/>
    </location>
</feature>
<feature type="region of interest" description="Disordered" evidence="3">
    <location>
        <begin position="320"/>
        <end position="373"/>
    </location>
</feature>
<dbReference type="SUPFAM" id="SSF51197">
    <property type="entry name" value="Clavaminate synthase-like"/>
    <property type="match status" value="1"/>
</dbReference>
<dbReference type="Pfam" id="PF02375">
    <property type="entry name" value="JmjN"/>
    <property type="match status" value="1"/>
</dbReference>
<evidence type="ECO:0000259" key="4">
    <source>
        <dbReference type="PROSITE" id="PS51011"/>
    </source>
</evidence>
<dbReference type="PANTHER" id="PTHR10694">
    <property type="entry name" value="LYSINE-SPECIFIC DEMETHYLASE"/>
    <property type="match status" value="1"/>
</dbReference>
<dbReference type="InterPro" id="IPR004198">
    <property type="entry name" value="Znf_C5HC2"/>
</dbReference>
<feature type="compositionally biased region" description="Low complexity" evidence="3">
    <location>
        <begin position="635"/>
        <end position="654"/>
    </location>
</feature>
<evidence type="ECO:0000256" key="1">
    <source>
        <dbReference type="ARBA" id="ARBA00004123"/>
    </source>
</evidence>
<dbReference type="FunFam" id="1.10.150.60:FF:000012">
    <property type="entry name" value="Blast:Protein Jumonji"/>
    <property type="match status" value="1"/>
</dbReference>
<dbReference type="PROSITE" id="PS51011">
    <property type="entry name" value="ARID"/>
    <property type="match status" value="1"/>
</dbReference>
<dbReference type="GO" id="GO:0006338">
    <property type="term" value="P:chromatin remodeling"/>
    <property type="evidence" value="ECO:0007669"/>
    <property type="project" value="TreeGrafter"/>
</dbReference>
<protein>
    <submittedName>
        <fullName evidence="7">Uncharacterized protein</fullName>
    </submittedName>
</protein>
<feature type="region of interest" description="Disordered" evidence="3">
    <location>
        <begin position="1"/>
        <end position="29"/>
    </location>
</feature>
<feature type="domain" description="JmjN" evidence="5">
    <location>
        <begin position="1110"/>
        <end position="1151"/>
    </location>
</feature>
<dbReference type="CDD" id="cd16870">
    <property type="entry name" value="ARID_JARD2"/>
    <property type="match status" value="1"/>
</dbReference>
<feature type="compositionally biased region" description="Polar residues" evidence="3">
    <location>
        <begin position="548"/>
        <end position="559"/>
    </location>
</feature>
<organism evidence="7">
    <name type="scientific">Rhipicephalus pulchellus</name>
    <name type="common">Yellow backed tick</name>
    <name type="synonym">Dermacentor pulchellus</name>
    <dbReference type="NCBI Taxonomy" id="72859"/>
    <lineage>
        <taxon>Eukaryota</taxon>
        <taxon>Metazoa</taxon>
        <taxon>Ecdysozoa</taxon>
        <taxon>Arthropoda</taxon>
        <taxon>Chelicerata</taxon>
        <taxon>Arachnida</taxon>
        <taxon>Acari</taxon>
        <taxon>Parasitiformes</taxon>
        <taxon>Ixodida</taxon>
        <taxon>Ixodoidea</taxon>
        <taxon>Ixodidae</taxon>
        <taxon>Rhipicephalinae</taxon>
        <taxon>Rhipicephalus</taxon>
        <taxon>Rhipicephalus</taxon>
    </lineage>
</organism>
<dbReference type="PANTHER" id="PTHR10694:SF113">
    <property type="entry name" value="PROTEIN JUMONJI"/>
    <property type="match status" value="1"/>
</dbReference>
<evidence type="ECO:0000259" key="5">
    <source>
        <dbReference type="PROSITE" id="PS51183"/>
    </source>
</evidence>
<dbReference type="Pfam" id="PF01388">
    <property type="entry name" value="ARID"/>
    <property type="match status" value="1"/>
</dbReference>
<dbReference type="Pfam" id="PF02928">
    <property type="entry name" value="zf-C5HC2"/>
    <property type="match status" value="1"/>
</dbReference>
<feature type="compositionally biased region" description="Low complexity" evidence="3">
    <location>
        <begin position="60"/>
        <end position="72"/>
    </location>
</feature>
<dbReference type="GO" id="GO:0005634">
    <property type="term" value="C:nucleus"/>
    <property type="evidence" value="ECO:0007669"/>
    <property type="project" value="UniProtKB-SubCell"/>
</dbReference>
<feature type="region of interest" description="Disordered" evidence="3">
    <location>
        <begin position="1319"/>
        <end position="1338"/>
    </location>
</feature>
<dbReference type="EMBL" id="GACK01006921">
    <property type="protein sequence ID" value="JAA58113.1"/>
    <property type="molecule type" value="mRNA"/>
</dbReference>
<dbReference type="InterPro" id="IPR001606">
    <property type="entry name" value="ARID_dom"/>
</dbReference>
<feature type="compositionally biased region" description="Low complexity" evidence="3">
    <location>
        <begin position="833"/>
        <end position="848"/>
    </location>
</feature>
<dbReference type="SUPFAM" id="SSF46774">
    <property type="entry name" value="ARID-like"/>
    <property type="match status" value="1"/>
</dbReference>
<feature type="compositionally biased region" description="Basic and acidic residues" evidence="3">
    <location>
        <begin position="116"/>
        <end position="138"/>
    </location>
</feature>
<feature type="compositionally biased region" description="Polar residues" evidence="3">
    <location>
        <begin position="212"/>
        <end position="222"/>
    </location>
</feature>
<dbReference type="SMART" id="SM00545">
    <property type="entry name" value="JmjN"/>
    <property type="match status" value="1"/>
</dbReference>
<name>L7M4Q5_RHIPC</name>
<dbReference type="GO" id="GO:0003677">
    <property type="term" value="F:DNA binding"/>
    <property type="evidence" value="ECO:0007669"/>
    <property type="project" value="InterPro"/>
</dbReference>
<dbReference type="SMART" id="SM01014">
    <property type="entry name" value="ARID"/>
    <property type="match status" value="1"/>
</dbReference>
<dbReference type="GO" id="GO:0000785">
    <property type="term" value="C:chromatin"/>
    <property type="evidence" value="ECO:0007669"/>
    <property type="project" value="TreeGrafter"/>
</dbReference>
<feature type="compositionally biased region" description="Polar residues" evidence="3">
    <location>
        <begin position="1728"/>
        <end position="1740"/>
    </location>
</feature>
<dbReference type="Pfam" id="PF02373">
    <property type="entry name" value="JmjC"/>
    <property type="match status" value="1"/>
</dbReference>
<dbReference type="InterPro" id="IPR003347">
    <property type="entry name" value="JmjC_dom"/>
</dbReference>
<evidence type="ECO:0000256" key="3">
    <source>
        <dbReference type="SAM" id="MobiDB-lite"/>
    </source>
</evidence>